<accession>A0A126SYQ6</accession>
<organism evidence="2">
    <name type="scientific">uncultured bacterium UPO64</name>
    <dbReference type="NCBI Taxonomy" id="1776983"/>
    <lineage>
        <taxon>Bacteria</taxon>
        <taxon>environmental samples</taxon>
    </lineage>
</organism>
<protein>
    <recommendedName>
        <fullName evidence="1">Extradiol ring-cleavage dioxygenase LigAB LigA subunit domain-containing protein</fullName>
    </recommendedName>
</protein>
<evidence type="ECO:0000313" key="2">
    <source>
        <dbReference type="EMBL" id="AMK59451.1"/>
    </source>
</evidence>
<reference evidence="2" key="1">
    <citation type="journal article" date="2016" name="Appl. Environ. Microbiol.">
        <title>Functional Metagenomics of a Biostimulated Petroleum-Contaminated Soil Reveals an Extraordinary Diversity of Extradiol Dioxygenases.</title>
        <authorList>
            <person name="Terron-Gonzalez L."/>
            <person name="Martin-Cabello G."/>
            <person name="Ferrer M."/>
            <person name="Santero E."/>
        </authorList>
    </citation>
    <scope>NUCLEOTIDE SEQUENCE</scope>
</reference>
<sequence>MSLNAVEKVFWEFGTDPDRIAAFRADPDGYLAPYRLEPDERDMIKRVDLKALAERGVSTLLTMMVWPMLKGPEGMPFSYLEHMNGGVMPPFPGMPPQS</sequence>
<dbReference type="Gene3D" id="1.10.700.10">
    <property type="entry name" value="Dioxygenase LigAB, LigA subunit"/>
    <property type="match status" value="1"/>
</dbReference>
<dbReference type="Pfam" id="PF07746">
    <property type="entry name" value="LigA"/>
    <property type="match status" value="1"/>
</dbReference>
<dbReference type="InterPro" id="IPR011986">
    <property type="entry name" value="Xdiol_dOase_LigA"/>
</dbReference>
<dbReference type="EMBL" id="KU144986">
    <property type="protein sequence ID" value="AMK59451.1"/>
    <property type="molecule type" value="Genomic_DNA"/>
</dbReference>
<feature type="domain" description="Extradiol ring-cleavage dioxygenase LigAB LigA subunit" evidence="1">
    <location>
        <begin position="9"/>
        <end position="63"/>
    </location>
</feature>
<name>A0A126SYQ6_9BACT</name>
<proteinExistence type="predicted"/>
<dbReference type="SUPFAM" id="SSF48076">
    <property type="entry name" value="LigA subunit of an aromatic-ring-opening dioxygenase LigAB"/>
    <property type="match status" value="1"/>
</dbReference>
<dbReference type="AlphaFoldDB" id="A0A126SYQ6"/>
<dbReference type="InterPro" id="IPR036622">
    <property type="entry name" value="LigA_sf"/>
</dbReference>
<evidence type="ECO:0000259" key="1">
    <source>
        <dbReference type="Pfam" id="PF07746"/>
    </source>
</evidence>